<evidence type="ECO:0000256" key="1">
    <source>
        <dbReference type="ARBA" id="ARBA00003920"/>
    </source>
</evidence>
<dbReference type="AlphaFoldDB" id="A0A8C5CZE0"/>
<evidence type="ECO:0000256" key="5">
    <source>
        <dbReference type="ARBA" id="ARBA00022525"/>
    </source>
</evidence>
<keyword evidence="8" id="KW-0325">Glycoprotein</keyword>
<sequence>VETFCSGLCEMYTACGCTLKNFTLMIEKYECEQCVLINTTICSGYCYTQDTNFRGRVGKNFLIQRGCTPGSLVYRTARLVGCPRNVNPVIYYPEFHRCKCRSCDRRTHHCVQKSRYPLNQCRKTRHKRKGKDSN</sequence>
<evidence type="ECO:0000259" key="9">
    <source>
        <dbReference type="Pfam" id="PF00007"/>
    </source>
</evidence>
<organism evidence="10 11">
    <name type="scientific">Gadus morhua</name>
    <name type="common">Atlantic cod</name>
    <dbReference type="NCBI Taxonomy" id="8049"/>
    <lineage>
        <taxon>Eukaryota</taxon>
        <taxon>Metazoa</taxon>
        <taxon>Chordata</taxon>
        <taxon>Craniata</taxon>
        <taxon>Vertebrata</taxon>
        <taxon>Euteleostomi</taxon>
        <taxon>Actinopterygii</taxon>
        <taxon>Neopterygii</taxon>
        <taxon>Teleostei</taxon>
        <taxon>Neoteleostei</taxon>
        <taxon>Acanthomorphata</taxon>
        <taxon>Zeiogadaria</taxon>
        <taxon>Gadariae</taxon>
        <taxon>Gadiformes</taxon>
        <taxon>Gadoidei</taxon>
        <taxon>Gadidae</taxon>
        <taxon>Gadus</taxon>
    </lineage>
</organism>
<feature type="domain" description="Glycoprotein hormone subunit beta" evidence="9">
    <location>
        <begin position="16"/>
        <end position="117"/>
    </location>
</feature>
<comment type="subcellular location">
    <subcellularLocation>
        <location evidence="2">Secreted</location>
    </subcellularLocation>
</comment>
<dbReference type="PROSITE" id="PS00261">
    <property type="entry name" value="GLYCO_HORMONE_BETA_1"/>
    <property type="match status" value="1"/>
</dbReference>
<dbReference type="Ensembl" id="ENSGMOT00000044927.1">
    <property type="protein sequence ID" value="ENSGMOP00000068422.1"/>
    <property type="gene ID" value="ENSGMOG00000035456.1"/>
</dbReference>
<dbReference type="GO" id="GO:0007186">
    <property type="term" value="P:G protein-coupled receptor signaling pathway"/>
    <property type="evidence" value="ECO:0007669"/>
    <property type="project" value="TreeGrafter"/>
</dbReference>
<evidence type="ECO:0000256" key="8">
    <source>
        <dbReference type="ARBA" id="ARBA00023180"/>
    </source>
</evidence>
<dbReference type="InterPro" id="IPR029034">
    <property type="entry name" value="Cystine-knot_cytokine"/>
</dbReference>
<name>A0A8C5CZE0_GADMO</name>
<reference evidence="10" key="2">
    <citation type="submission" date="2025-08" db="UniProtKB">
        <authorList>
            <consortium name="Ensembl"/>
        </authorList>
    </citation>
    <scope>IDENTIFICATION</scope>
</reference>
<evidence type="ECO:0000256" key="3">
    <source>
        <dbReference type="ARBA" id="ARBA00006552"/>
    </source>
</evidence>
<keyword evidence="5" id="KW-0964">Secreted</keyword>
<dbReference type="Proteomes" id="UP000694546">
    <property type="component" value="Chromosome 1"/>
</dbReference>
<dbReference type="SUPFAM" id="SSF57501">
    <property type="entry name" value="Cystine-knot cytokines"/>
    <property type="match status" value="1"/>
</dbReference>
<evidence type="ECO:0000313" key="11">
    <source>
        <dbReference type="Proteomes" id="UP000694546"/>
    </source>
</evidence>
<keyword evidence="11" id="KW-1185">Reference proteome</keyword>
<reference evidence="10" key="3">
    <citation type="submission" date="2025-09" db="UniProtKB">
        <authorList>
            <consortium name="Ensembl"/>
        </authorList>
    </citation>
    <scope>IDENTIFICATION</scope>
</reference>
<dbReference type="CDD" id="cd00069">
    <property type="entry name" value="GHB_like"/>
    <property type="match status" value="1"/>
</dbReference>
<evidence type="ECO:0000256" key="7">
    <source>
        <dbReference type="ARBA" id="ARBA00023157"/>
    </source>
</evidence>
<dbReference type="Pfam" id="PF00007">
    <property type="entry name" value="Cys_knot"/>
    <property type="match status" value="1"/>
</dbReference>
<protein>
    <recommendedName>
        <fullName evidence="9">Glycoprotein hormone subunit beta domain-containing protein</fullName>
    </recommendedName>
</protein>
<dbReference type="InterPro" id="IPR006208">
    <property type="entry name" value="Glyco_hormone_CN"/>
</dbReference>
<dbReference type="PANTHER" id="PTHR11515">
    <property type="entry name" value="GLYCOPROTEIN HORMONE BETA CHAIN"/>
    <property type="match status" value="1"/>
</dbReference>
<keyword evidence="6" id="KW-0372">Hormone</keyword>
<evidence type="ECO:0000256" key="6">
    <source>
        <dbReference type="ARBA" id="ARBA00022702"/>
    </source>
</evidence>
<comment type="subunit">
    <text evidence="4">Heterodimer of an alpha and a beta chain.</text>
</comment>
<comment type="function">
    <text evidence="1">Involved in gametogenesis and steroidogenesis.</text>
</comment>
<dbReference type="GO" id="GO:0010817">
    <property type="term" value="P:regulation of hormone levels"/>
    <property type="evidence" value="ECO:0007669"/>
    <property type="project" value="UniProtKB-ARBA"/>
</dbReference>
<accession>A0A8C5CZE0</accession>
<dbReference type="GO" id="GO:0005615">
    <property type="term" value="C:extracellular space"/>
    <property type="evidence" value="ECO:0007669"/>
    <property type="project" value="TreeGrafter"/>
</dbReference>
<dbReference type="InterPro" id="IPR001545">
    <property type="entry name" value="Gonadotropin_bsu"/>
</dbReference>
<proteinExistence type="inferred from homology"/>
<dbReference type="Gene3D" id="2.10.90.10">
    <property type="entry name" value="Cystine-knot cytokines"/>
    <property type="match status" value="1"/>
</dbReference>
<dbReference type="SMART" id="SM00068">
    <property type="entry name" value="GHB"/>
    <property type="match status" value="1"/>
</dbReference>
<dbReference type="GeneTree" id="ENSGT00940000176091"/>
<keyword evidence="7" id="KW-1015">Disulfide bond</keyword>
<dbReference type="GO" id="GO:0005737">
    <property type="term" value="C:cytoplasm"/>
    <property type="evidence" value="ECO:0007669"/>
    <property type="project" value="TreeGrafter"/>
</dbReference>
<dbReference type="GO" id="GO:0005179">
    <property type="term" value="F:hormone activity"/>
    <property type="evidence" value="ECO:0007669"/>
    <property type="project" value="UniProtKB-KW"/>
</dbReference>
<reference evidence="10" key="1">
    <citation type="submission" date="2019-07" db="EMBL/GenBank/DDBJ databases">
        <authorList>
            <consortium name="Wellcome Sanger Institute Data Sharing"/>
        </authorList>
    </citation>
    <scope>NUCLEOTIDE SEQUENCE [LARGE SCALE GENOMIC DNA]</scope>
</reference>
<evidence type="ECO:0000313" key="10">
    <source>
        <dbReference type="Ensembl" id="ENSGMOP00000068422.1"/>
    </source>
</evidence>
<dbReference type="OMA" id="CMLKNHT"/>
<evidence type="ECO:0000256" key="4">
    <source>
        <dbReference type="ARBA" id="ARBA00011870"/>
    </source>
</evidence>
<dbReference type="PANTHER" id="PTHR11515:SF29">
    <property type="entry name" value="THYROTROPIN SUBUNIT BETA-LIKE"/>
    <property type="match status" value="1"/>
</dbReference>
<evidence type="ECO:0000256" key="2">
    <source>
        <dbReference type="ARBA" id="ARBA00004613"/>
    </source>
</evidence>
<dbReference type="InterPro" id="IPR018245">
    <property type="entry name" value="Gonadotropin_bsu_CS"/>
</dbReference>
<comment type="similarity">
    <text evidence="3">Belongs to the glycoprotein hormones subunit beta family.</text>
</comment>